<dbReference type="Proteomes" id="UP001016761">
    <property type="component" value="Unassembled WGS sequence"/>
</dbReference>
<reference evidence="1 2" key="1">
    <citation type="submission" date="2020-06" db="EMBL/GenBank/DDBJ databases">
        <title>Haloterrigena sp. nov., an extremely halophilic archaeon isolated from a saline sediment.</title>
        <authorList>
            <person name="Liu B.-B."/>
        </authorList>
    </citation>
    <scope>NUCLEOTIDE SEQUENCE [LARGE SCALE GENOMIC DNA]</scope>
    <source>
        <strain evidence="1 2">SYSU A558-1</strain>
    </source>
</reference>
<organism evidence="1 2">
    <name type="scientific">Haloterrigena gelatinilytica</name>
    <dbReference type="NCBI Taxonomy" id="2741724"/>
    <lineage>
        <taxon>Archaea</taxon>
        <taxon>Methanobacteriati</taxon>
        <taxon>Methanobacteriota</taxon>
        <taxon>Stenosarchaea group</taxon>
        <taxon>Halobacteria</taxon>
        <taxon>Halobacteriales</taxon>
        <taxon>Natrialbaceae</taxon>
        <taxon>Haloterrigena</taxon>
    </lineage>
</organism>
<sequence length="156" mass="18107">MADLDRYRRPINRLRCGRCIQQCMVSGNRFVLGAAAIRPERTRFTFPQQLVTVEVVAPGEQIVWAVDEERDEALIGRDQDWLGDRGDVIGMKMVTENRMVTVPRELFERFELFETGETVFFVADAEELRNDACRVLTEDDMLTAFDQEIVDRFKPE</sequence>
<protein>
    <recommendedName>
        <fullName evidence="3">SpoVT-AbrB domain-containing protein</fullName>
    </recommendedName>
</protein>
<keyword evidence="2" id="KW-1185">Reference proteome</keyword>
<comment type="caution">
    <text evidence="1">The sequence shown here is derived from an EMBL/GenBank/DDBJ whole genome shotgun (WGS) entry which is preliminary data.</text>
</comment>
<evidence type="ECO:0000313" key="2">
    <source>
        <dbReference type="Proteomes" id="UP001016761"/>
    </source>
</evidence>
<accession>A0ABX2LNP1</accession>
<proteinExistence type="predicted"/>
<name>A0ABX2LNP1_9EURY</name>
<evidence type="ECO:0000313" key="1">
    <source>
        <dbReference type="EMBL" id="NUC74744.1"/>
    </source>
</evidence>
<evidence type="ECO:0008006" key="3">
    <source>
        <dbReference type="Google" id="ProtNLM"/>
    </source>
</evidence>
<gene>
    <name evidence="1" type="ORF">HTZ84_21005</name>
</gene>
<dbReference type="EMBL" id="JABUQZ010000001">
    <property type="protein sequence ID" value="NUC74744.1"/>
    <property type="molecule type" value="Genomic_DNA"/>
</dbReference>
<dbReference type="RefSeq" id="WP_174682455.1">
    <property type="nucleotide sequence ID" value="NZ_JABUQZ010000001.1"/>
</dbReference>